<evidence type="ECO:0000256" key="1">
    <source>
        <dbReference type="SAM" id="MobiDB-lite"/>
    </source>
</evidence>
<protein>
    <submittedName>
        <fullName evidence="2">Uncharacterized protein</fullName>
    </submittedName>
</protein>
<dbReference type="AlphaFoldDB" id="A0AAV2PZ24"/>
<accession>A0AAV2PZ24</accession>
<evidence type="ECO:0000313" key="3">
    <source>
        <dbReference type="Proteomes" id="UP001497623"/>
    </source>
</evidence>
<name>A0AAV2PZ24_MEGNR</name>
<dbReference type="EMBL" id="CAXKWB010001832">
    <property type="protein sequence ID" value="CAL4065602.1"/>
    <property type="molecule type" value="Genomic_DNA"/>
</dbReference>
<dbReference type="Proteomes" id="UP001497623">
    <property type="component" value="Unassembled WGS sequence"/>
</dbReference>
<comment type="caution">
    <text evidence="2">The sequence shown here is derived from an EMBL/GenBank/DDBJ whole genome shotgun (WGS) entry which is preliminary data.</text>
</comment>
<reference evidence="2 3" key="1">
    <citation type="submission" date="2024-05" db="EMBL/GenBank/DDBJ databases">
        <authorList>
            <person name="Wallberg A."/>
        </authorList>
    </citation>
    <scope>NUCLEOTIDE SEQUENCE [LARGE SCALE GENOMIC DNA]</scope>
</reference>
<evidence type="ECO:0000313" key="2">
    <source>
        <dbReference type="EMBL" id="CAL4065602.1"/>
    </source>
</evidence>
<gene>
    <name evidence="2" type="ORF">MNOR_LOCUS4905</name>
</gene>
<keyword evidence="3" id="KW-1185">Reference proteome</keyword>
<sequence length="159" mass="17564">MFLQANPIGGFINNLHQDSRIGGIITVTLRNLNSTQQGIQVSQRGQRQARTEAGRTTNRRRAQRNGTTEIVNEQKARAVSRQVTMEDQGEEEVRGIMEVDQGVANPLVVGRIVIGVRQVGTPLDSPQDIQGVGLLLHHRHHPPREVAEGHRGIPVVVRI</sequence>
<organism evidence="2 3">
    <name type="scientific">Meganyctiphanes norvegica</name>
    <name type="common">Northern krill</name>
    <name type="synonym">Thysanopoda norvegica</name>
    <dbReference type="NCBI Taxonomy" id="48144"/>
    <lineage>
        <taxon>Eukaryota</taxon>
        <taxon>Metazoa</taxon>
        <taxon>Ecdysozoa</taxon>
        <taxon>Arthropoda</taxon>
        <taxon>Crustacea</taxon>
        <taxon>Multicrustacea</taxon>
        <taxon>Malacostraca</taxon>
        <taxon>Eumalacostraca</taxon>
        <taxon>Eucarida</taxon>
        <taxon>Euphausiacea</taxon>
        <taxon>Euphausiidae</taxon>
        <taxon>Meganyctiphanes</taxon>
    </lineage>
</organism>
<feature type="region of interest" description="Disordered" evidence="1">
    <location>
        <begin position="38"/>
        <end position="65"/>
    </location>
</feature>
<feature type="compositionally biased region" description="Polar residues" evidence="1">
    <location>
        <begin position="38"/>
        <end position="48"/>
    </location>
</feature>
<proteinExistence type="predicted"/>